<dbReference type="Proteomes" id="UP001437256">
    <property type="component" value="Unassembled WGS sequence"/>
</dbReference>
<keyword evidence="3" id="KW-1185">Reference proteome</keyword>
<dbReference type="EMBL" id="JBBXMP010001690">
    <property type="protein sequence ID" value="KAL0056500.1"/>
    <property type="molecule type" value="Genomic_DNA"/>
</dbReference>
<feature type="non-terminal residue" evidence="2">
    <location>
        <position position="189"/>
    </location>
</feature>
<proteinExistence type="predicted"/>
<reference evidence="2 3" key="1">
    <citation type="submission" date="2024-05" db="EMBL/GenBank/DDBJ databases">
        <title>A draft genome resource for the thread blight pathogen Marasmius tenuissimus strain MS-2.</title>
        <authorList>
            <person name="Yulfo-Soto G.E."/>
            <person name="Baruah I.K."/>
            <person name="Amoako-Attah I."/>
            <person name="Bukari Y."/>
            <person name="Meinhardt L.W."/>
            <person name="Bailey B.A."/>
            <person name="Cohen S.P."/>
        </authorList>
    </citation>
    <scope>NUCLEOTIDE SEQUENCE [LARGE SCALE GENOMIC DNA]</scope>
    <source>
        <strain evidence="2 3">MS-2</strain>
    </source>
</reference>
<protein>
    <submittedName>
        <fullName evidence="2">Uncharacterized protein</fullName>
    </submittedName>
</protein>
<name>A0ABR2Z5F7_9AGAR</name>
<sequence length="189" mass="21270">VKTDPVPTTTYSRDNPPWDDGRYRTAKQFEVARRHYESGLPPPKTDEDGKPLPRRWAAPKTVKEVSQLFARLKKSETSSQPNIRLFEFIKGLYSDATKVPKDQRSDIHNAILQGYYRPAFVGKKGGKSTTAPVSMDAVDTSVPATTAPNATKRVPQPPKHAELKEIIPWLKDERLHLSKPRNGVRFPNG</sequence>
<organism evidence="2 3">
    <name type="scientific">Marasmius tenuissimus</name>
    <dbReference type="NCBI Taxonomy" id="585030"/>
    <lineage>
        <taxon>Eukaryota</taxon>
        <taxon>Fungi</taxon>
        <taxon>Dikarya</taxon>
        <taxon>Basidiomycota</taxon>
        <taxon>Agaricomycotina</taxon>
        <taxon>Agaricomycetes</taxon>
        <taxon>Agaricomycetidae</taxon>
        <taxon>Agaricales</taxon>
        <taxon>Marasmiineae</taxon>
        <taxon>Marasmiaceae</taxon>
        <taxon>Marasmius</taxon>
    </lineage>
</organism>
<evidence type="ECO:0000256" key="1">
    <source>
        <dbReference type="SAM" id="MobiDB-lite"/>
    </source>
</evidence>
<feature type="compositionally biased region" description="Polar residues" evidence="1">
    <location>
        <begin position="1"/>
        <end position="13"/>
    </location>
</feature>
<feature type="non-terminal residue" evidence="2">
    <location>
        <position position="1"/>
    </location>
</feature>
<comment type="caution">
    <text evidence="2">The sequence shown here is derived from an EMBL/GenBank/DDBJ whole genome shotgun (WGS) entry which is preliminary data.</text>
</comment>
<evidence type="ECO:0000313" key="2">
    <source>
        <dbReference type="EMBL" id="KAL0056500.1"/>
    </source>
</evidence>
<accession>A0ABR2Z5F7</accession>
<feature type="region of interest" description="Disordered" evidence="1">
    <location>
        <begin position="1"/>
        <end position="54"/>
    </location>
</feature>
<evidence type="ECO:0000313" key="3">
    <source>
        <dbReference type="Proteomes" id="UP001437256"/>
    </source>
</evidence>
<feature type="region of interest" description="Disordered" evidence="1">
    <location>
        <begin position="141"/>
        <end position="160"/>
    </location>
</feature>
<gene>
    <name evidence="2" type="ORF">AAF712_016896</name>
</gene>